<feature type="transmembrane region" description="Helical" evidence="7">
    <location>
        <begin position="175"/>
        <end position="197"/>
    </location>
</feature>
<keyword evidence="3" id="KW-1003">Cell membrane</keyword>
<comment type="subcellular location">
    <subcellularLocation>
        <location evidence="1">Cell membrane</location>
        <topology evidence="1">Multi-pass membrane protein</topology>
    </subcellularLocation>
</comment>
<dbReference type="Proteomes" id="UP001165089">
    <property type="component" value="Unassembled WGS sequence"/>
</dbReference>
<dbReference type="Gene3D" id="1.20.1630.10">
    <property type="entry name" value="Formate dehydrogenase/DMSO reductase domain"/>
    <property type="match status" value="1"/>
</dbReference>
<organism evidence="8 9">
    <name type="scientific">Geothrix rubra</name>
    <dbReference type="NCBI Taxonomy" id="2927977"/>
    <lineage>
        <taxon>Bacteria</taxon>
        <taxon>Pseudomonadati</taxon>
        <taxon>Acidobacteriota</taxon>
        <taxon>Holophagae</taxon>
        <taxon>Holophagales</taxon>
        <taxon>Holophagaceae</taxon>
        <taxon>Geothrix</taxon>
    </lineage>
</organism>
<keyword evidence="9" id="KW-1185">Reference proteome</keyword>
<comment type="similarity">
    <text evidence="2">Belongs to the NrfD family.</text>
</comment>
<dbReference type="InterPro" id="IPR052049">
    <property type="entry name" value="Electron_transfer_protein"/>
</dbReference>
<sequence>MHETNWGLLIVVYLFLGGLSAGLFFASGLANYLKVDDKPAYARVARMGALLAPWPVAIGSGLLILDLGNWYRFYKLFMHFRWESPMSIGSWLLTIFTVVAFLYLYSWLSEDERKWIFGKIPASWKQVHRLNVDISGWRETLGMIGFPFSIGVGIYTGVLLGAVSSRPFWNTNLVAQMFLFSALSSGAAALLLAMVLDKKNPIEKHETKFLVTLDVVFISLELFIILPYLIHGELSTQAVKEALNLILGGPFTFIFWGPFLILGLLVPLGIEVYELFPAIFKGREFHGNRNLALTAAGLVLMGGFLLRYIFVYAGQMSSFHSKMGLLQ</sequence>
<evidence type="ECO:0000256" key="2">
    <source>
        <dbReference type="ARBA" id="ARBA00008929"/>
    </source>
</evidence>
<evidence type="ECO:0000256" key="4">
    <source>
        <dbReference type="ARBA" id="ARBA00022692"/>
    </source>
</evidence>
<dbReference type="PANTHER" id="PTHR34856:SF2">
    <property type="entry name" value="PROTEIN NRFD"/>
    <property type="match status" value="1"/>
</dbReference>
<name>A0ABQ5Q803_9BACT</name>
<feature type="transmembrane region" description="Helical" evidence="7">
    <location>
        <begin position="47"/>
        <end position="68"/>
    </location>
</feature>
<keyword evidence="6 7" id="KW-0472">Membrane</keyword>
<evidence type="ECO:0000256" key="6">
    <source>
        <dbReference type="ARBA" id="ARBA00023136"/>
    </source>
</evidence>
<feature type="transmembrane region" description="Helical" evidence="7">
    <location>
        <begin position="209"/>
        <end position="230"/>
    </location>
</feature>
<comment type="caution">
    <text evidence="8">The sequence shown here is derived from an EMBL/GenBank/DDBJ whole genome shotgun (WGS) entry which is preliminary data.</text>
</comment>
<evidence type="ECO:0000256" key="7">
    <source>
        <dbReference type="SAM" id="Phobius"/>
    </source>
</evidence>
<feature type="transmembrane region" description="Helical" evidence="7">
    <location>
        <begin position="250"/>
        <end position="270"/>
    </location>
</feature>
<feature type="transmembrane region" description="Helical" evidence="7">
    <location>
        <begin position="144"/>
        <end position="163"/>
    </location>
</feature>
<reference evidence="8 9" key="1">
    <citation type="journal article" date="2023" name="Antonie Van Leeuwenhoek">
        <title>Mesoterricola silvestris gen. nov., sp. nov., Mesoterricola sediminis sp. nov., Geothrix oryzae sp. nov., Geothrix edaphica sp. nov., Geothrix rubra sp. nov., and Geothrix limicola sp. nov., six novel members of Acidobacteriota isolated from soils.</title>
        <authorList>
            <person name="Itoh H."/>
            <person name="Sugisawa Y."/>
            <person name="Mise K."/>
            <person name="Xu Z."/>
            <person name="Kuniyasu M."/>
            <person name="Ushijima N."/>
            <person name="Kawano K."/>
            <person name="Kobayashi E."/>
            <person name="Shiratori Y."/>
            <person name="Masuda Y."/>
            <person name="Senoo K."/>
        </authorList>
    </citation>
    <scope>NUCLEOTIDE SEQUENCE [LARGE SCALE GENOMIC DNA]</scope>
    <source>
        <strain evidence="8 9">Red803</strain>
    </source>
</reference>
<dbReference type="EMBL" id="BSDD01000005">
    <property type="protein sequence ID" value="GLH70927.1"/>
    <property type="molecule type" value="Genomic_DNA"/>
</dbReference>
<dbReference type="Pfam" id="PF03916">
    <property type="entry name" value="NrfD"/>
    <property type="match status" value="1"/>
</dbReference>
<keyword evidence="5 7" id="KW-1133">Transmembrane helix</keyword>
<dbReference type="PANTHER" id="PTHR34856">
    <property type="entry name" value="PROTEIN NRFD"/>
    <property type="match status" value="1"/>
</dbReference>
<accession>A0ABQ5Q803</accession>
<evidence type="ECO:0000313" key="9">
    <source>
        <dbReference type="Proteomes" id="UP001165089"/>
    </source>
</evidence>
<dbReference type="RefSeq" id="WP_285726663.1">
    <property type="nucleotide sequence ID" value="NZ_BSDD01000005.1"/>
</dbReference>
<gene>
    <name evidence="8" type="ORF">GETHPA_24600</name>
</gene>
<keyword evidence="4 7" id="KW-0812">Transmembrane</keyword>
<evidence type="ECO:0000256" key="1">
    <source>
        <dbReference type="ARBA" id="ARBA00004651"/>
    </source>
</evidence>
<proteinExistence type="inferred from homology"/>
<feature type="transmembrane region" description="Helical" evidence="7">
    <location>
        <begin position="291"/>
        <end position="313"/>
    </location>
</feature>
<protein>
    <submittedName>
        <fullName evidence="8">Molybdopterin oxidoreductase membrane subunit</fullName>
    </submittedName>
</protein>
<evidence type="ECO:0000313" key="8">
    <source>
        <dbReference type="EMBL" id="GLH70927.1"/>
    </source>
</evidence>
<evidence type="ECO:0000256" key="3">
    <source>
        <dbReference type="ARBA" id="ARBA00022475"/>
    </source>
</evidence>
<feature type="transmembrane region" description="Helical" evidence="7">
    <location>
        <begin position="6"/>
        <end position="26"/>
    </location>
</feature>
<evidence type="ECO:0000256" key="5">
    <source>
        <dbReference type="ARBA" id="ARBA00022989"/>
    </source>
</evidence>
<dbReference type="InterPro" id="IPR005614">
    <property type="entry name" value="NrfD-like"/>
</dbReference>
<feature type="transmembrane region" description="Helical" evidence="7">
    <location>
        <begin position="88"/>
        <end position="108"/>
    </location>
</feature>